<dbReference type="GO" id="GO:0043190">
    <property type="term" value="C:ATP-binding cassette (ABC) transporter complex"/>
    <property type="evidence" value="ECO:0007669"/>
    <property type="project" value="TreeGrafter"/>
</dbReference>
<dbReference type="GO" id="GO:0016887">
    <property type="term" value="F:ATP hydrolysis activity"/>
    <property type="evidence" value="ECO:0007669"/>
    <property type="project" value="InterPro"/>
</dbReference>
<sequence>MISLELESFAYDDGAVLADIAFSLGAGERALVVGASGSGKSTLARVLAGQLDAGQGHRFVGTLSVAGEQLVFAGSGSDPRIDPAAWAQHVGYVGQRAHAHLSMVCASVAEEIAFGLANRGVPAERMHVLVDLAAARLGLTDLLERDPRRISGGELQRVAIAAAVVGNPAVLVLDEPFKGLDVAGRRDLESLLAALGESGTAILLFEPMLPRDAGPATRVLVLSGGSMVPVDQDVPGSDDLGRYGVGVEGVAANSAPLAHAVGEDRIPAIRIRDLSFGYGAEPVLSVADLAVSSGEAVAVLGPNGSGKSTLLQHLNGLLRPEAGRVQLYGEDLRGRPVGSLASTVGHLFQDTDQQLFEHTVLREVAYGPRAAGRSRKEAERCALQALAAVGLADAVHHHPHDLSFRDRRLVALASLMATGPRLWVLDEPTVGLDLRGREVLSGLLRRHIRDGGILMMATHDEVFAQAVCSRMFRLGAAAAAG</sequence>
<evidence type="ECO:0000259" key="5">
    <source>
        <dbReference type="PROSITE" id="PS50893"/>
    </source>
</evidence>
<dbReference type="Proteomes" id="UP000199258">
    <property type="component" value="Unassembled WGS sequence"/>
</dbReference>
<keyword evidence="4 6" id="KW-0067">ATP-binding</keyword>
<dbReference type="Pfam" id="PF00005">
    <property type="entry name" value="ABC_tran"/>
    <property type="match status" value="2"/>
</dbReference>
<evidence type="ECO:0000256" key="4">
    <source>
        <dbReference type="ARBA" id="ARBA00022840"/>
    </source>
</evidence>
<evidence type="ECO:0000256" key="2">
    <source>
        <dbReference type="ARBA" id="ARBA00022448"/>
    </source>
</evidence>
<evidence type="ECO:0000256" key="3">
    <source>
        <dbReference type="ARBA" id="ARBA00022741"/>
    </source>
</evidence>
<dbReference type="CDD" id="cd03225">
    <property type="entry name" value="ABC_cobalt_CbiO_domain1"/>
    <property type="match status" value="2"/>
</dbReference>
<dbReference type="SMART" id="SM00382">
    <property type="entry name" value="AAA"/>
    <property type="match status" value="2"/>
</dbReference>
<dbReference type="GO" id="GO:0005524">
    <property type="term" value="F:ATP binding"/>
    <property type="evidence" value="ECO:0007669"/>
    <property type="project" value="UniProtKB-KW"/>
</dbReference>
<dbReference type="PANTHER" id="PTHR43553">
    <property type="entry name" value="HEAVY METAL TRANSPORTER"/>
    <property type="match status" value="1"/>
</dbReference>
<comment type="similarity">
    <text evidence="1">Belongs to the ABC transporter superfamily.</text>
</comment>
<dbReference type="InterPro" id="IPR050095">
    <property type="entry name" value="ECF_ABC_transporter_ATP-bd"/>
</dbReference>
<dbReference type="GO" id="GO:0042626">
    <property type="term" value="F:ATPase-coupled transmembrane transporter activity"/>
    <property type="evidence" value="ECO:0007669"/>
    <property type="project" value="TreeGrafter"/>
</dbReference>
<dbReference type="PROSITE" id="PS00211">
    <property type="entry name" value="ABC_TRANSPORTER_1"/>
    <property type="match status" value="1"/>
</dbReference>
<accession>A0A1G8H5W8</accession>
<dbReference type="InterPro" id="IPR015856">
    <property type="entry name" value="ABC_transpr_CbiO/EcfA_su"/>
</dbReference>
<dbReference type="InterPro" id="IPR003593">
    <property type="entry name" value="AAA+_ATPase"/>
</dbReference>
<keyword evidence="7" id="KW-1185">Reference proteome</keyword>
<evidence type="ECO:0000256" key="1">
    <source>
        <dbReference type="ARBA" id="ARBA00005417"/>
    </source>
</evidence>
<feature type="domain" description="ABC transporter" evidence="5">
    <location>
        <begin position="2"/>
        <end position="249"/>
    </location>
</feature>
<feature type="domain" description="ABC transporter" evidence="5">
    <location>
        <begin position="269"/>
        <end position="475"/>
    </location>
</feature>
<proteinExistence type="inferred from homology"/>
<dbReference type="OrthoDB" id="501320at2"/>
<evidence type="ECO:0000313" key="6">
    <source>
        <dbReference type="EMBL" id="SDI02042.1"/>
    </source>
</evidence>
<dbReference type="InterPro" id="IPR017871">
    <property type="entry name" value="ABC_transporter-like_CS"/>
</dbReference>
<keyword evidence="2" id="KW-0813">Transport</keyword>
<dbReference type="Gene3D" id="3.40.50.300">
    <property type="entry name" value="P-loop containing nucleotide triphosphate hydrolases"/>
    <property type="match status" value="2"/>
</dbReference>
<organism evidence="6 7">
    <name type="scientific">Arthrobacter subterraneus</name>
    <dbReference type="NCBI Taxonomy" id="335973"/>
    <lineage>
        <taxon>Bacteria</taxon>
        <taxon>Bacillati</taxon>
        <taxon>Actinomycetota</taxon>
        <taxon>Actinomycetes</taxon>
        <taxon>Micrococcales</taxon>
        <taxon>Micrococcaceae</taxon>
        <taxon>Arthrobacter</taxon>
    </lineage>
</organism>
<name>A0A1G8H5W8_9MICC</name>
<dbReference type="AlphaFoldDB" id="A0A1G8H5W8"/>
<protein>
    <submittedName>
        <fullName evidence="6">Energy-coupling factor transport system ATP-binding protein</fullName>
    </submittedName>
</protein>
<dbReference type="PROSITE" id="PS50893">
    <property type="entry name" value="ABC_TRANSPORTER_2"/>
    <property type="match status" value="2"/>
</dbReference>
<gene>
    <name evidence="6" type="ORF">SAMN04488693_10587</name>
</gene>
<dbReference type="STRING" id="335973.SAMN04488693_10587"/>
<dbReference type="PANTHER" id="PTHR43553:SF24">
    <property type="entry name" value="ENERGY-COUPLING FACTOR TRANSPORTER ATP-BINDING PROTEIN ECFA1"/>
    <property type="match status" value="1"/>
</dbReference>
<reference evidence="6 7" key="1">
    <citation type="submission" date="2016-10" db="EMBL/GenBank/DDBJ databases">
        <authorList>
            <person name="de Groot N.N."/>
        </authorList>
    </citation>
    <scope>NUCLEOTIDE SEQUENCE [LARGE SCALE GENOMIC DNA]</scope>
    <source>
        <strain evidence="6 7">NP_1H</strain>
    </source>
</reference>
<dbReference type="EMBL" id="FNDT01000005">
    <property type="protein sequence ID" value="SDI02042.1"/>
    <property type="molecule type" value="Genomic_DNA"/>
</dbReference>
<dbReference type="RefSeq" id="WP_139186240.1">
    <property type="nucleotide sequence ID" value="NZ_FNDT01000005.1"/>
</dbReference>
<evidence type="ECO:0000313" key="7">
    <source>
        <dbReference type="Proteomes" id="UP000199258"/>
    </source>
</evidence>
<dbReference type="SUPFAM" id="SSF52540">
    <property type="entry name" value="P-loop containing nucleoside triphosphate hydrolases"/>
    <property type="match status" value="2"/>
</dbReference>
<dbReference type="InterPro" id="IPR027417">
    <property type="entry name" value="P-loop_NTPase"/>
</dbReference>
<dbReference type="InterPro" id="IPR003439">
    <property type="entry name" value="ABC_transporter-like_ATP-bd"/>
</dbReference>
<keyword evidence="3" id="KW-0547">Nucleotide-binding</keyword>